<evidence type="ECO:0000313" key="12">
    <source>
        <dbReference type="EMBL" id="AFG61589.1"/>
    </source>
</evidence>
<evidence type="ECO:0000313" key="15">
    <source>
        <dbReference type="EMBL" id="AFG61592.1"/>
    </source>
</evidence>
<dbReference type="EMBL" id="FJ080039">
    <property type="protein sequence ID" value="AFG61596.1"/>
    <property type="molecule type" value="Genomic_DNA"/>
</dbReference>
<dbReference type="EMBL" id="FJ080033">
    <property type="protein sequence ID" value="AFG61597.1"/>
    <property type="molecule type" value="Genomic_DNA"/>
</dbReference>
<dbReference type="PANTHER" id="PTHR46008:SF2">
    <property type="entry name" value="LEAF RUST 10 DISEASE-RESISTANCE LOCUS RECEPTOR-LIKE PROTEIN KINASE-LIKE 1.4"/>
    <property type="match status" value="1"/>
</dbReference>
<dbReference type="EMBL" id="FJ080038">
    <property type="protein sequence ID" value="AFG61593.1"/>
    <property type="molecule type" value="Genomic_DNA"/>
</dbReference>
<evidence type="ECO:0000313" key="7">
    <source>
        <dbReference type="EMBL" id="AFG61584.1"/>
    </source>
</evidence>
<dbReference type="EMBL" id="FJ080035">
    <property type="protein sequence ID" value="AFG61588.1"/>
    <property type="molecule type" value="Genomic_DNA"/>
</dbReference>
<dbReference type="EMBL" id="FJ080023">
    <property type="protein sequence ID" value="AFG61585.1"/>
    <property type="molecule type" value="Genomic_DNA"/>
</dbReference>
<evidence type="ECO:0008006" key="21">
    <source>
        <dbReference type="Google" id="ProtNLM"/>
    </source>
</evidence>
<evidence type="ECO:0000313" key="10">
    <source>
        <dbReference type="EMBL" id="AFG61587.1"/>
    </source>
</evidence>
<accession>H9WHU7</accession>
<dbReference type="EMBL" id="FJ080025">
    <property type="protein sequence ID" value="AFG61592.1"/>
    <property type="molecule type" value="Genomic_DNA"/>
</dbReference>
<evidence type="ECO:0000313" key="14">
    <source>
        <dbReference type="EMBL" id="AFG61591.1"/>
    </source>
</evidence>
<evidence type="ECO:0000313" key="17">
    <source>
        <dbReference type="EMBL" id="AFG61594.1"/>
    </source>
</evidence>
<organism evidence="13">
    <name type="scientific">Pinus taeda</name>
    <name type="common">Loblolly pine</name>
    <dbReference type="NCBI Taxonomy" id="3352"/>
    <lineage>
        <taxon>Eukaryota</taxon>
        <taxon>Viridiplantae</taxon>
        <taxon>Streptophyta</taxon>
        <taxon>Embryophyta</taxon>
        <taxon>Tracheophyta</taxon>
        <taxon>Spermatophyta</taxon>
        <taxon>Pinopsida</taxon>
        <taxon>Pinidae</taxon>
        <taxon>Conifers I</taxon>
        <taxon>Pinales</taxon>
        <taxon>Pinaceae</taxon>
        <taxon>Pinus</taxon>
        <taxon>Pinus subgen. Pinus</taxon>
    </lineage>
</organism>
<keyword evidence="2" id="KW-0067">ATP-binding</keyword>
<dbReference type="EMBL" id="FJ080024">
    <property type="protein sequence ID" value="AFG61584.1"/>
    <property type="molecule type" value="Genomic_DNA"/>
</dbReference>
<dbReference type="EMBL" id="FJ080034">
    <property type="protein sequence ID" value="AFG61589.1"/>
    <property type="molecule type" value="Genomic_DNA"/>
</dbReference>
<evidence type="ECO:0000313" key="18">
    <source>
        <dbReference type="EMBL" id="AFG61595.1"/>
    </source>
</evidence>
<evidence type="ECO:0000313" key="16">
    <source>
        <dbReference type="EMBL" id="AFG61593.1"/>
    </source>
</evidence>
<gene>
    <name evidence="13" type="ORF">0_7454_01</name>
</gene>
<evidence type="ECO:0000256" key="2">
    <source>
        <dbReference type="ARBA" id="ARBA00022840"/>
    </source>
</evidence>
<dbReference type="GO" id="GO:0005524">
    <property type="term" value="F:ATP binding"/>
    <property type="evidence" value="ECO:0007669"/>
    <property type="project" value="UniProtKB-KW"/>
</dbReference>
<dbReference type="EMBL" id="FJ080037">
    <property type="protein sequence ID" value="AFG61590.1"/>
    <property type="molecule type" value="Genomic_DNA"/>
</dbReference>
<evidence type="ECO:0000313" key="6">
    <source>
        <dbReference type="EMBL" id="AFG61583.1"/>
    </source>
</evidence>
<reference evidence="13" key="1">
    <citation type="submission" date="2008-08" db="EMBL/GenBank/DDBJ databases">
        <title>Nucleotide Diversity and Divergence in the Loblolly Pine Gene Space.</title>
        <authorList>
            <person name="Neale D.B."/>
            <person name="Wegrzyn J.L."/>
            <person name="Lee J.M."/>
            <person name="Eckert A.J."/>
            <person name="Liechty J.D."/>
            <person name="Stevens K.A."/>
            <person name="Langley C.H."/>
        </authorList>
    </citation>
    <scope>NUCLEOTIDE SEQUENCE</scope>
    <source>
        <strain evidence="8">4367</strain>
        <strain evidence="11">4368</strain>
        <strain evidence="20">4369</strain>
        <strain evidence="7">4370</strain>
        <strain evidence="15">4371</strain>
        <strain evidence="16">4372</strain>
        <strain evidence="12">4373</strain>
        <strain evidence="18">4374</strain>
        <strain evidence="14">4375</strain>
        <strain evidence="10">4376</strain>
        <strain evidence="19">4377</strain>
        <strain evidence="17">4378</strain>
        <strain evidence="4">4380</strain>
        <strain evidence="6">4381</strain>
        <strain evidence="13">4382</strain>
        <strain evidence="9">4383</strain>
        <strain evidence="5">4384</strain>
        <tissue evidence="13">Megagametophyte</tissue>
    </source>
</reference>
<protein>
    <recommendedName>
        <fullName evidence="21">Serine-threonine/tyrosine-protein kinase catalytic domain-containing protein</fullName>
    </recommendedName>
</protein>
<evidence type="ECO:0000313" key="19">
    <source>
        <dbReference type="EMBL" id="AFG61596.1"/>
    </source>
</evidence>
<dbReference type="EMBL" id="FJ080028">
    <property type="protein sequence ID" value="AFG61586.1"/>
    <property type="molecule type" value="Genomic_DNA"/>
</dbReference>
<evidence type="ECO:0000256" key="3">
    <source>
        <dbReference type="SAM" id="MobiDB-lite"/>
    </source>
</evidence>
<evidence type="ECO:0000313" key="5">
    <source>
        <dbReference type="EMBL" id="AFG61582.1"/>
    </source>
</evidence>
<feature type="region of interest" description="Disordered" evidence="3">
    <location>
        <begin position="99"/>
        <end position="118"/>
    </location>
</feature>
<dbReference type="Gene3D" id="1.10.510.10">
    <property type="entry name" value="Transferase(Phosphotransferase) domain 1"/>
    <property type="match status" value="1"/>
</dbReference>
<evidence type="ECO:0000313" key="4">
    <source>
        <dbReference type="EMBL" id="AFG61581.1"/>
    </source>
</evidence>
<name>H9WHU7_PINTA</name>
<evidence type="ECO:0000313" key="9">
    <source>
        <dbReference type="EMBL" id="AFG61586.1"/>
    </source>
</evidence>
<evidence type="ECO:0000313" key="8">
    <source>
        <dbReference type="EMBL" id="AFG61585.1"/>
    </source>
</evidence>
<feature type="non-terminal residue" evidence="13">
    <location>
        <position position="1"/>
    </location>
</feature>
<dbReference type="EMBL" id="FJ080030">
    <property type="protein sequence ID" value="AFG61582.1"/>
    <property type="molecule type" value="Genomic_DNA"/>
</dbReference>
<evidence type="ECO:0000256" key="1">
    <source>
        <dbReference type="ARBA" id="ARBA00022741"/>
    </source>
</evidence>
<dbReference type="GO" id="GO:0016301">
    <property type="term" value="F:kinase activity"/>
    <property type="evidence" value="ECO:0007669"/>
    <property type="project" value="TreeGrafter"/>
</dbReference>
<dbReference type="EMBL" id="FJ080036">
    <property type="protein sequence ID" value="AFG61591.1"/>
    <property type="molecule type" value="Genomic_DNA"/>
</dbReference>
<dbReference type="EMBL" id="FJ080026">
    <property type="protein sequence ID" value="AFG61595.1"/>
    <property type="molecule type" value="Genomic_DNA"/>
</dbReference>
<proteinExistence type="predicted"/>
<dbReference type="EMBL" id="FJ080029">
    <property type="protein sequence ID" value="AFG61587.1"/>
    <property type="molecule type" value="Genomic_DNA"/>
</dbReference>
<dbReference type="EMBL" id="FJ080031">
    <property type="protein sequence ID" value="AFG61581.1"/>
    <property type="molecule type" value="Genomic_DNA"/>
</dbReference>
<keyword evidence="1" id="KW-0547">Nucleotide-binding</keyword>
<dbReference type="PANTHER" id="PTHR46008">
    <property type="entry name" value="LEAF RUST 10 DISEASE-RESISTANCE LOCUS RECEPTOR-LIKE PROTEIN KINASE-LIKE 1.4"/>
    <property type="match status" value="1"/>
</dbReference>
<evidence type="ECO:0000313" key="20">
    <source>
        <dbReference type="EMBL" id="AFG61597.1"/>
    </source>
</evidence>
<sequence>VDEMRDGREISLAHLATTKIQSGVLQELVDPGLEFESDPVVNEMITSVAELAFLCLSAEKDDRPCMLEIVTQLHRIKQLGYGCLNCRNMVSSGGIIKPDSECKATGSSNISPPPDISE</sequence>
<evidence type="ECO:0000313" key="11">
    <source>
        <dbReference type="EMBL" id="AFG61588.1"/>
    </source>
</evidence>
<dbReference type="EMBL" id="FJ080032">
    <property type="protein sequence ID" value="AFG61594.1"/>
    <property type="molecule type" value="Genomic_DNA"/>
</dbReference>
<dbReference type="EMBL" id="FJ080027">
    <property type="protein sequence ID" value="AFG61583.1"/>
    <property type="molecule type" value="Genomic_DNA"/>
</dbReference>
<evidence type="ECO:0000313" key="13">
    <source>
        <dbReference type="EMBL" id="AFG61590.1"/>
    </source>
</evidence>
<dbReference type="AlphaFoldDB" id="H9WHU7"/>